<dbReference type="RefSeq" id="WP_039137080.1">
    <property type="nucleotide sequence ID" value="NZ_JSVC01000002.1"/>
</dbReference>
<dbReference type="InterPro" id="IPR000415">
    <property type="entry name" value="Nitroreductase-like"/>
</dbReference>
<dbReference type="PANTHER" id="PTHR43673:SF10">
    <property type="entry name" value="NADH DEHYDROGENASE_NAD(P)H NITROREDUCTASE XCC3605-RELATED"/>
    <property type="match status" value="1"/>
</dbReference>
<evidence type="ECO:0000256" key="1">
    <source>
        <dbReference type="ARBA" id="ARBA00007118"/>
    </source>
</evidence>
<name>A0A0C1IPM7_9BACT</name>
<dbReference type="InterPro" id="IPR029479">
    <property type="entry name" value="Nitroreductase"/>
</dbReference>
<dbReference type="STRING" id="1349421.OI18_02490"/>
<gene>
    <name evidence="5" type="ORF">OI18_02490</name>
</gene>
<dbReference type="CDD" id="cd02149">
    <property type="entry name" value="NfsB-like"/>
    <property type="match status" value="1"/>
</dbReference>
<dbReference type="GO" id="GO:0016491">
    <property type="term" value="F:oxidoreductase activity"/>
    <property type="evidence" value="ECO:0007669"/>
    <property type="project" value="UniProtKB-KW"/>
</dbReference>
<keyword evidence="3" id="KW-0560">Oxidoreductase</keyword>
<dbReference type="SUPFAM" id="SSF55469">
    <property type="entry name" value="FMN-dependent nitroreductase-like"/>
    <property type="match status" value="1"/>
</dbReference>
<evidence type="ECO:0000256" key="2">
    <source>
        <dbReference type="ARBA" id="ARBA00022857"/>
    </source>
</evidence>
<comment type="caution">
    <text evidence="5">The sequence shown here is derived from an EMBL/GenBank/DDBJ whole genome shotgun (WGS) entry which is preliminary data.</text>
</comment>
<organism evidence="5 6">
    <name type="scientific">Flavihumibacter solisilvae</name>
    <dbReference type="NCBI Taxonomy" id="1349421"/>
    <lineage>
        <taxon>Bacteria</taxon>
        <taxon>Pseudomonadati</taxon>
        <taxon>Bacteroidota</taxon>
        <taxon>Chitinophagia</taxon>
        <taxon>Chitinophagales</taxon>
        <taxon>Chitinophagaceae</taxon>
        <taxon>Flavihumibacter</taxon>
    </lineage>
</organism>
<dbReference type="Pfam" id="PF00881">
    <property type="entry name" value="Nitroreductase"/>
    <property type="match status" value="1"/>
</dbReference>
<dbReference type="Proteomes" id="UP000031408">
    <property type="component" value="Unassembled WGS sequence"/>
</dbReference>
<evidence type="ECO:0000256" key="3">
    <source>
        <dbReference type="ARBA" id="ARBA00023002"/>
    </source>
</evidence>
<sequence>MNYLQDFNWRYATKRMNGKPVPADQLNNILEATRLAPSSLGLQPFDVLVIQDPELRANLSPAIYNQPQVTEGSALLVFAAWKNVAPGQIDQYLENIASTRNIPLESLNDFRKMIEGSITTRTDEQVHQWAARQAYIALGYATAAASFEKVDSTPMEGFNAAAVNEVLGLDGKGLSAVAVLALGYRDEENDHLANAPKVRRPASSFFTVYKGS</sequence>
<proteinExistence type="inferred from homology"/>
<dbReference type="EMBL" id="JSVC01000002">
    <property type="protein sequence ID" value="KIC96180.1"/>
    <property type="molecule type" value="Genomic_DNA"/>
</dbReference>
<dbReference type="AlphaFoldDB" id="A0A0C1IPM7"/>
<dbReference type="Gene3D" id="3.40.109.10">
    <property type="entry name" value="NADH Oxidase"/>
    <property type="match status" value="1"/>
</dbReference>
<keyword evidence="6" id="KW-1185">Reference proteome</keyword>
<protein>
    <submittedName>
        <fullName evidence="5">Nitroreductase</fullName>
    </submittedName>
</protein>
<evidence type="ECO:0000313" key="6">
    <source>
        <dbReference type="Proteomes" id="UP000031408"/>
    </source>
</evidence>
<accession>A0A0C1IPM7</accession>
<comment type="similarity">
    <text evidence="1">Belongs to the nitroreductase family.</text>
</comment>
<dbReference type="PANTHER" id="PTHR43673">
    <property type="entry name" value="NAD(P)H NITROREDUCTASE YDGI-RELATED"/>
    <property type="match status" value="1"/>
</dbReference>
<reference evidence="5 6" key="1">
    <citation type="submission" date="2014-11" db="EMBL/GenBank/DDBJ databases">
        <title>Genome sequence of Flavihumibacter solisilvae 3-3.</title>
        <authorList>
            <person name="Zhou G."/>
            <person name="Li M."/>
            <person name="Wang G."/>
        </authorList>
    </citation>
    <scope>NUCLEOTIDE SEQUENCE [LARGE SCALE GENOMIC DNA]</scope>
    <source>
        <strain evidence="5 6">3-3</strain>
    </source>
</reference>
<keyword evidence="2" id="KW-0521">NADP</keyword>
<dbReference type="OrthoDB" id="9809288at2"/>
<evidence type="ECO:0000259" key="4">
    <source>
        <dbReference type="Pfam" id="PF00881"/>
    </source>
</evidence>
<evidence type="ECO:0000313" key="5">
    <source>
        <dbReference type="EMBL" id="KIC96180.1"/>
    </source>
</evidence>
<dbReference type="InterPro" id="IPR033878">
    <property type="entry name" value="NfsB-like"/>
</dbReference>
<feature type="domain" description="Nitroreductase" evidence="4">
    <location>
        <begin position="9"/>
        <end position="184"/>
    </location>
</feature>